<feature type="compositionally biased region" description="Basic and acidic residues" evidence="1">
    <location>
        <begin position="151"/>
        <end position="161"/>
    </location>
</feature>
<gene>
    <name evidence="3" type="ORF">AMS68_005983</name>
</gene>
<evidence type="ECO:0000256" key="2">
    <source>
        <dbReference type="SAM" id="Phobius"/>
    </source>
</evidence>
<feature type="transmembrane region" description="Helical" evidence="2">
    <location>
        <begin position="48"/>
        <end position="66"/>
    </location>
</feature>
<keyword evidence="2" id="KW-1133">Transmembrane helix</keyword>
<dbReference type="PANTHER" id="PTHR28251">
    <property type="entry name" value="V-TYPE ATPASE ASSEMBLY FACTOR PKR1"/>
    <property type="match status" value="1"/>
</dbReference>
<dbReference type="AlphaFoldDB" id="A0A6H0Y0K7"/>
<evidence type="ECO:0000256" key="1">
    <source>
        <dbReference type="SAM" id="MobiDB-lite"/>
    </source>
</evidence>
<dbReference type="EMBL" id="CP051142">
    <property type="protein sequence ID" value="QIX00466.1"/>
    <property type="molecule type" value="Genomic_DNA"/>
</dbReference>
<dbReference type="GO" id="GO:0005789">
    <property type="term" value="C:endoplasmic reticulum membrane"/>
    <property type="evidence" value="ECO:0007669"/>
    <property type="project" value="TreeGrafter"/>
</dbReference>
<dbReference type="GO" id="GO:0070072">
    <property type="term" value="P:vacuolar proton-transporting V-type ATPase complex assembly"/>
    <property type="evidence" value="ECO:0007669"/>
    <property type="project" value="InterPro"/>
</dbReference>
<accession>A0A6H0Y0K7</accession>
<proteinExistence type="predicted"/>
<feature type="region of interest" description="Disordered" evidence="1">
    <location>
        <begin position="77"/>
        <end position="187"/>
    </location>
</feature>
<reference evidence="3 4" key="1">
    <citation type="journal article" date="2016" name="Sci. Rep.">
        <title>Peltaster fructicola genome reveals evolution from an invasive phytopathogen to an ectophytic parasite.</title>
        <authorList>
            <person name="Xu C."/>
            <person name="Chen H."/>
            <person name="Gleason M.L."/>
            <person name="Xu J.R."/>
            <person name="Liu H."/>
            <person name="Zhang R."/>
            <person name="Sun G."/>
        </authorList>
    </citation>
    <scope>NUCLEOTIDE SEQUENCE [LARGE SCALE GENOMIC DNA]</scope>
    <source>
        <strain evidence="3 4">LNHT1506</strain>
    </source>
</reference>
<evidence type="ECO:0000313" key="4">
    <source>
        <dbReference type="Proteomes" id="UP000503462"/>
    </source>
</evidence>
<organism evidence="3 4">
    <name type="scientific">Peltaster fructicola</name>
    <dbReference type="NCBI Taxonomy" id="286661"/>
    <lineage>
        <taxon>Eukaryota</taxon>
        <taxon>Fungi</taxon>
        <taxon>Dikarya</taxon>
        <taxon>Ascomycota</taxon>
        <taxon>Pezizomycotina</taxon>
        <taxon>Dothideomycetes</taxon>
        <taxon>Dothideomycetes incertae sedis</taxon>
        <taxon>Peltaster</taxon>
    </lineage>
</organism>
<keyword evidence="2" id="KW-0812">Transmembrane</keyword>
<protein>
    <submittedName>
        <fullName evidence="3">Uncharacterized protein</fullName>
    </submittedName>
</protein>
<sequence>MADFMTDLWNAVFEAGPTPTLLLATNATFAALQILLFALLLATYSIHFVILSLLCGGLWYAINWFAAEIRAAQQQQEDAADKVPGQQEQDGTAKEQDDDSAYTVSATEAAEDSQGATRNAPPVSVHVAGTGKTISQLARSTAKPVSTASDAGDHQASEHSIRQRSTHVDTCGEPSTDSDWEKIDEER</sequence>
<feature type="compositionally biased region" description="Polar residues" evidence="1">
    <location>
        <begin position="132"/>
        <end position="149"/>
    </location>
</feature>
<name>A0A6H0Y0K7_9PEZI</name>
<evidence type="ECO:0000313" key="3">
    <source>
        <dbReference type="EMBL" id="QIX00466.1"/>
    </source>
</evidence>
<keyword evidence="4" id="KW-1185">Reference proteome</keyword>
<dbReference type="InterPro" id="IPR013945">
    <property type="entry name" value="Pkr1"/>
</dbReference>
<keyword evidence="2" id="KW-0472">Membrane</keyword>
<feature type="transmembrane region" description="Helical" evidence="2">
    <location>
        <begin position="20"/>
        <end position="41"/>
    </location>
</feature>
<dbReference type="OrthoDB" id="9626941at2759"/>
<dbReference type="PANTHER" id="PTHR28251:SF1">
    <property type="entry name" value="V-TYPE ATPASE ASSEMBLY FACTOR PKR1"/>
    <property type="match status" value="1"/>
</dbReference>
<dbReference type="Pfam" id="PF08636">
    <property type="entry name" value="Pkr1"/>
    <property type="match status" value="1"/>
</dbReference>
<dbReference type="Proteomes" id="UP000503462">
    <property type="component" value="Chromosome 4"/>
</dbReference>